<gene>
    <name evidence="3" type="ORF">CK203_063034</name>
</gene>
<name>A0A438G5L6_VITVI</name>
<dbReference type="AlphaFoldDB" id="A0A438G5L6"/>
<dbReference type="EMBL" id="QGNW01000581">
    <property type="protein sequence ID" value="RVW67476.1"/>
    <property type="molecule type" value="Genomic_DNA"/>
</dbReference>
<feature type="domain" description="DUF4283" evidence="2">
    <location>
        <begin position="151"/>
        <end position="235"/>
    </location>
</feature>
<protein>
    <recommendedName>
        <fullName evidence="2">DUF4283 domain-containing protein</fullName>
    </recommendedName>
</protein>
<accession>A0A438G5L6</accession>
<sequence>MQLHSGIQGVRDYCGREKRKIQVLIMEKKGGVSSWVRLGSDSLGFFLEGLNLCIKDEKEARWGGEWKEQGRIYSMSRGINKAGGGFIRLGVSDLERKRFCIFIPRGRRDKRGWMTMAEKLNQVVGSSGSKPETQEGKDMGKTVGGDRLLKKLEHCVVASRKDNSRGEDDLEKLGQLWAKSWELKGSLGLAKLEKGRVLLDFEDLEEARRVVSSGNRTMEGVQVGLDFWSPRSGCWTEEEETKDI</sequence>
<feature type="region of interest" description="Disordered" evidence="1">
    <location>
        <begin position="124"/>
        <end position="143"/>
    </location>
</feature>
<comment type="caution">
    <text evidence="3">The sequence shown here is derived from an EMBL/GenBank/DDBJ whole genome shotgun (WGS) entry which is preliminary data.</text>
</comment>
<evidence type="ECO:0000313" key="4">
    <source>
        <dbReference type="Proteomes" id="UP000288805"/>
    </source>
</evidence>
<reference evidence="3 4" key="1">
    <citation type="journal article" date="2018" name="PLoS Genet.">
        <title>Population sequencing reveals clonal diversity and ancestral inbreeding in the grapevine cultivar Chardonnay.</title>
        <authorList>
            <person name="Roach M.J."/>
            <person name="Johnson D.L."/>
            <person name="Bohlmann J."/>
            <person name="van Vuuren H.J."/>
            <person name="Jones S.J."/>
            <person name="Pretorius I.S."/>
            <person name="Schmidt S.A."/>
            <person name="Borneman A.R."/>
        </authorList>
    </citation>
    <scope>NUCLEOTIDE SEQUENCE [LARGE SCALE GENOMIC DNA]</scope>
    <source>
        <strain evidence="4">cv. Chardonnay</strain>
        <tissue evidence="3">Leaf</tissue>
    </source>
</reference>
<evidence type="ECO:0000259" key="2">
    <source>
        <dbReference type="Pfam" id="PF14111"/>
    </source>
</evidence>
<evidence type="ECO:0000313" key="3">
    <source>
        <dbReference type="EMBL" id="RVW67476.1"/>
    </source>
</evidence>
<evidence type="ECO:0000256" key="1">
    <source>
        <dbReference type="SAM" id="MobiDB-lite"/>
    </source>
</evidence>
<organism evidence="3 4">
    <name type="scientific">Vitis vinifera</name>
    <name type="common">Grape</name>
    <dbReference type="NCBI Taxonomy" id="29760"/>
    <lineage>
        <taxon>Eukaryota</taxon>
        <taxon>Viridiplantae</taxon>
        <taxon>Streptophyta</taxon>
        <taxon>Embryophyta</taxon>
        <taxon>Tracheophyta</taxon>
        <taxon>Spermatophyta</taxon>
        <taxon>Magnoliopsida</taxon>
        <taxon>eudicotyledons</taxon>
        <taxon>Gunneridae</taxon>
        <taxon>Pentapetalae</taxon>
        <taxon>rosids</taxon>
        <taxon>Vitales</taxon>
        <taxon>Vitaceae</taxon>
        <taxon>Viteae</taxon>
        <taxon>Vitis</taxon>
    </lineage>
</organism>
<dbReference type="InterPro" id="IPR025558">
    <property type="entry name" value="DUF4283"/>
</dbReference>
<dbReference type="Proteomes" id="UP000288805">
    <property type="component" value="Unassembled WGS sequence"/>
</dbReference>
<dbReference type="Pfam" id="PF14111">
    <property type="entry name" value="DUF4283"/>
    <property type="match status" value="1"/>
</dbReference>
<proteinExistence type="predicted"/>